<sequence>MNNEEKKPGYVSSILKLKCPCCRKGNMFLTKSYSKHLMKMRDHCEVCGQPMEIEVGFYYGTSYVSYIITVLLSAISFVGWWILIGFSYQDNRFLYWVVTNAIALIAMQPYLMRFSRTLWLSFFVKYNQGNIFKP</sequence>
<dbReference type="EMBL" id="JAOTIF010000031">
    <property type="protein sequence ID" value="MCU7552289.1"/>
    <property type="molecule type" value="Genomic_DNA"/>
</dbReference>
<reference evidence="2" key="1">
    <citation type="submission" date="2022-09" db="EMBL/GenBank/DDBJ databases">
        <authorList>
            <person name="Yuan C."/>
            <person name="Ke Z."/>
        </authorList>
    </citation>
    <scope>NUCLEOTIDE SEQUENCE</scope>
    <source>
        <strain evidence="2">LB-8</strain>
    </source>
</reference>
<protein>
    <submittedName>
        <fullName evidence="2">DUF983 domain-containing protein</fullName>
    </submittedName>
</protein>
<dbReference type="Pfam" id="PF06170">
    <property type="entry name" value="DUF983"/>
    <property type="match status" value="1"/>
</dbReference>
<evidence type="ECO:0000313" key="2">
    <source>
        <dbReference type="EMBL" id="MCU7552289.1"/>
    </source>
</evidence>
<accession>A0A9X2XZ76</accession>
<comment type="caution">
    <text evidence="2">The sequence shown here is derived from an EMBL/GenBank/DDBJ whole genome shotgun (WGS) entry which is preliminary data.</text>
</comment>
<proteinExistence type="predicted"/>
<dbReference type="InterPro" id="IPR009325">
    <property type="entry name" value="DUF983"/>
</dbReference>
<evidence type="ECO:0000256" key="1">
    <source>
        <dbReference type="SAM" id="Phobius"/>
    </source>
</evidence>
<feature type="transmembrane region" description="Helical" evidence="1">
    <location>
        <begin position="93"/>
        <end position="111"/>
    </location>
</feature>
<dbReference type="RefSeq" id="WP_279299725.1">
    <property type="nucleotide sequence ID" value="NZ_JAOTIF010000031.1"/>
</dbReference>
<dbReference type="AlphaFoldDB" id="A0A9X2XZ76"/>
<organism evidence="2 3">
    <name type="scientific">Paraflavisolibacter caeni</name>
    <dbReference type="NCBI Taxonomy" id="2982496"/>
    <lineage>
        <taxon>Bacteria</taxon>
        <taxon>Pseudomonadati</taxon>
        <taxon>Bacteroidota</taxon>
        <taxon>Chitinophagia</taxon>
        <taxon>Chitinophagales</taxon>
        <taxon>Chitinophagaceae</taxon>
        <taxon>Paraflavisolibacter</taxon>
    </lineage>
</organism>
<dbReference type="Proteomes" id="UP001155483">
    <property type="component" value="Unassembled WGS sequence"/>
</dbReference>
<keyword evidence="1" id="KW-0472">Membrane</keyword>
<feature type="transmembrane region" description="Helical" evidence="1">
    <location>
        <begin position="63"/>
        <end position="86"/>
    </location>
</feature>
<keyword evidence="1" id="KW-1133">Transmembrane helix</keyword>
<keyword evidence="1" id="KW-0812">Transmembrane</keyword>
<reference evidence="2" key="2">
    <citation type="submission" date="2023-04" db="EMBL/GenBank/DDBJ databases">
        <title>Paracnuella aquatica gen. nov., sp. nov., a member of the family Chitinophagaceae isolated from a hot spring.</title>
        <authorList>
            <person name="Wang C."/>
        </authorList>
    </citation>
    <scope>NUCLEOTIDE SEQUENCE</scope>
    <source>
        <strain evidence="2">LB-8</strain>
    </source>
</reference>
<gene>
    <name evidence="2" type="ORF">OCK74_24430</name>
</gene>
<keyword evidence="3" id="KW-1185">Reference proteome</keyword>
<evidence type="ECO:0000313" key="3">
    <source>
        <dbReference type="Proteomes" id="UP001155483"/>
    </source>
</evidence>
<name>A0A9X2XZ76_9BACT</name>